<comment type="caution">
    <text evidence="2">The sequence shown here is derived from an EMBL/GenBank/DDBJ whole genome shotgun (WGS) entry which is preliminary data.</text>
</comment>
<keyword evidence="1" id="KW-1133">Transmembrane helix</keyword>
<evidence type="ECO:0000313" key="3">
    <source>
        <dbReference type="Proteomes" id="UP000051530"/>
    </source>
</evidence>
<dbReference type="EMBL" id="LGUB01000328">
    <property type="protein sequence ID" value="KRH93466.1"/>
    <property type="molecule type" value="Genomic_DNA"/>
</dbReference>
<evidence type="ECO:0000313" key="2">
    <source>
        <dbReference type="EMBL" id="KRH93466.1"/>
    </source>
</evidence>
<reference evidence="2 3" key="1">
    <citation type="submission" date="2015-07" db="EMBL/GenBank/DDBJ databases">
        <title>The genome of Pseudoloma neurophilia, a relevant intracellular parasite of the zebrafish.</title>
        <authorList>
            <person name="Ndikumana S."/>
            <person name="Pelin A."/>
            <person name="Sanders J."/>
            <person name="Corradi N."/>
        </authorList>
    </citation>
    <scope>NUCLEOTIDE SEQUENCE [LARGE SCALE GENOMIC DNA]</scope>
    <source>
        <strain evidence="2 3">MK1</strain>
    </source>
</reference>
<feature type="non-terminal residue" evidence="2">
    <location>
        <position position="42"/>
    </location>
</feature>
<name>A0A0R0LW34_9MICR</name>
<keyword evidence="1" id="KW-0472">Membrane</keyword>
<gene>
    <name evidence="2" type="ORF">M153_8590003893</name>
</gene>
<feature type="transmembrane region" description="Helical" evidence="1">
    <location>
        <begin position="20"/>
        <end position="36"/>
    </location>
</feature>
<accession>A0A0R0LW34</accession>
<sequence length="42" mass="5061">MIFNKRVILMSDDFLNSCTSQWLFNLLIFCLSFLFSEKYGKF</sequence>
<organism evidence="2 3">
    <name type="scientific">Pseudoloma neurophilia</name>
    <dbReference type="NCBI Taxonomy" id="146866"/>
    <lineage>
        <taxon>Eukaryota</taxon>
        <taxon>Fungi</taxon>
        <taxon>Fungi incertae sedis</taxon>
        <taxon>Microsporidia</taxon>
        <taxon>Pseudoloma</taxon>
    </lineage>
</organism>
<evidence type="ECO:0000256" key="1">
    <source>
        <dbReference type="SAM" id="Phobius"/>
    </source>
</evidence>
<keyword evidence="1" id="KW-0812">Transmembrane</keyword>
<dbReference type="Proteomes" id="UP000051530">
    <property type="component" value="Unassembled WGS sequence"/>
</dbReference>
<keyword evidence="3" id="KW-1185">Reference proteome</keyword>
<proteinExistence type="predicted"/>
<protein>
    <submittedName>
        <fullName evidence="2">Uncharacterized protein</fullName>
    </submittedName>
</protein>
<dbReference type="AlphaFoldDB" id="A0A0R0LW34"/>
<dbReference type="VEuPathDB" id="MicrosporidiaDB:M153_8590003893"/>